<evidence type="ECO:0000256" key="1">
    <source>
        <dbReference type="SAM" id="SignalP"/>
    </source>
</evidence>
<reference evidence="2" key="2">
    <citation type="submission" date="2023-07" db="EMBL/GenBank/DDBJ databases">
        <authorList>
            <consortium name="Lawrence Berkeley National Laboratory"/>
            <person name="Haridas S."/>
            <person name="Hensen N."/>
            <person name="Bonometti L."/>
            <person name="Westerberg I."/>
            <person name="Brannstrom I.O."/>
            <person name="Guillou S."/>
            <person name="Cros-Aarteil S."/>
            <person name="Calhoun S."/>
            <person name="Kuo A."/>
            <person name="Mondo S."/>
            <person name="Pangilinan J."/>
            <person name="Riley R."/>
            <person name="LaButti K."/>
            <person name="Andreopoulos B."/>
            <person name="Lipzen A."/>
            <person name="Chen C."/>
            <person name="Yanf M."/>
            <person name="Daum C."/>
            <person name="Ng V."/>
            <person name="Clum A."/>
            <person name="Steindorff A."/>
            <person name="Ohm R."/>
            <person name="Martin F."/>
            <person name="Silar P."/>
            <person name="Natvig D."/>
            <person name="Lalanne C."/>
            <person name="Gautier V."/>
            <person name="Ament-velasquez S.L."/>
            <person name="Kruys A."/>
            <person name="Hutchinson M.I."/>
            <person name="Powell A.J."/>
            <person name="Barry K."/>
            <person name="Miller A.N."/>
            <person name="Grigoriev I.V."/>
            <person name="Debuchy R."/>
            <person name="Gladieux P."/>
            <person name="Thoren M.H."/>
            <person name="Johannesson H."/>
        </authorList>
    </citation>
    <scope>NUCLEOTIDE SEQUENCE</scope>
    <source>
        <strain evidence="2">FGSC 1904</strain>
    </source>
</reference>
<keyword evidence="1" id="KW-0732">Signal</keyword>
<evidence type="ECO:0000313" key="3">
    <source>
        <dbReference type="Proteomes" id="UP001281003"/>
    </source>
</evidence>
<accession>A0AAE0U3C0</accession>
<dbReference type="AlphaFoldDB" id="A0AAE0U3C0"/>
<protein>
    <submittedName>
        <fullName evidence="2">Uncharacterized protein</fullName>
    </submittedName>
</protein>
<name>A0AAE0U3C0_SORBR</name>
<feature type="chain" id="PRO_5042075579" evidence="1">
    <location>
        <begin position="18"/>
        <end position="186"/>
    </location>
</feature>
<comment type="caution">
    <text evidence="2">The sequence shown here is derived from an EMBL/GenBank/DDBJ whole genome shotgun (WGS) entry which is preliminary data.</text>
</comment>
<organism evidence="2 3">
    <name type="scientific">Sordaria brevicollis</name>
    <dbReference type="NCBI Taxonomy" id="83679"/>
    <lineage>
        <taxon>Eukaryota</taxon>
        <taxon>Fungi</taxon>
        <taxon>Dikarya</taxon>
        <taxon>Ascomycota</taxon>
        <taxon>Pezizomycotina</taxon>
        <taxon>Sordariomycetes</taxon>
        <taxon>Sordariomycetidae</taxon>
        <taxon>Sordariales</taxon>
        <taxon>Sordariaceae</taxon>
        <taxon>Sordaria</taxon>
    </lineage>
</organism>
<evidence type="ECO:0000313" key="2">
    <source>
        <dbReference type="EMBL" id="KAK3389110.1"/>
    </source>
</evidence>
<gene>
    <name evidence="2" type="ORF">B0T20DRAFT_464762</name>
</gene>
<dbReference type="EMBL" id="JAUTDP010000014">
    <property type="protein sequence ID" value="KAK3389110.1"/>
    <property type="molecule type" value="Genomic_DNA"/>
</dbReference>
<dbReference type="Proteomes" id="UP001281003">
    <property type="component" value="Unassembled WGS sequence"/>
</dbReference>
<proteinExistence type="predicted"/>
<keyword evidence="3" id="KW-1185">Reference proteome</keyword>
<dbReference type="Pfam" id="PF17615">
    <property type="entry name" value="C166"/>
    <property type="match status" value="1"/>
</dbReference>
<feature type="signal peptide" evidence="1">
    <location>
        <begin position="1"/>
        <end position="17"/>
    </location>
</feature>
<sequence length="186" mass="19770">MRFSLIAAIASFGSVMAQPVTRAVTDQQVTDGLKLLTDKARALQEPAQSITIINAPLIVIGQGPFPRIIVGHNDIVSTSTALISQFPGTEPFGDKCAAITTSFKEFVRVNQAYLNILIGKAGLLTQAPFIGQPMATSLRQVESVYDEISITLINLCESTATGLSADANSLGSTLDLAIQKYENLSV</sequence>
<reference evidence="2" key="1">
    <citation type="journal article" date="2023" name="Mol. Phylogenet. Evol.">
        <title>Genome-scale phylogeny and comparative genomics of the fungal order Sordariales.</title>
        <authorList>
            <person name="Hensen N."/>
            <person name="Bonometti L."/>
            <person name="Westerberg I."/>
            <person name="Brannstrom I.O."/>
            <person name="Guillou S."/>
            <person name="Cros-Aarteil S."/>
            <person name="Calhoun S."/>
            <person name="Haridas S."/>
            <person name="Kuo A."/>
            <person name="Mondo S."/>
            <person name="Pangilinan J."/>
            <person name="Riley R."/>
            <person name="LaButti K."/>
            <person name="Andreopoulos B."/>
            <person name="Lipzen A."/>
            <person name="Chen C."/>
            <person name="Yan M."/>
            <person name="Daum C."/>
            <person name="Ng V."/>
            <person name="Clum A."/>
            <person name="Steindorff A."/>
            <person name="Ohm R.A."/>
            <person name="Martin F."/>
            <person name="Silar P."/>
            <person name="Natvig D.O."/>
            <person name="Lalanne C."/>
            <person name="Gautier V."/>
            <person name="Ament-Velasquez S.L."/>
            <person name="Kruys A."/>
            <person name="Hutchinson M.I."/>
            <person name="Powell A.J."/>
            <person name="Barry K."/>
            <person name="Miller A.N."/>
            <person name="Grigoriev I.V."/>
            <person name="Debuchy R."/>
            <person name="Gladieux P."/>
            <person name="Hiltunen Thoren M."/>
            <person name="Johannesson H."/>
        </authorList>
    </citation>
    <scope>NUCLEOTIDE SEQUENCE</scope>
    <source>
        <strain evidence="2">FGSC 1904</strain>
    </source>
</reference>